<sequence>MELRLNWRQVNPQAFQAMLELDKKVSGEFTDKVLLEYIKIRASQLNGCAFCLDMHTADLLRMGDYTQHIIQLSVWRESPLFTAKEKAVLELTEHVTKVADAGVPDEVYASVRAHFDEKEYVDLIMAILTINGWNRIAVASGMYPGCFDKE</sequence>
<dbReference type="RefSeq" id="WP_085494477.1">
    <property type="nucleotide sequence ID" value="NZ_FXAZ01000002.1"/>
</dbReference>
<protein>
    <submittedName>
        <fullName evidence="2">Alkylhydroperoxidase AhpD family core domain-containing protein</fullName>
    </submittedName>
</protein>
<dbReference type="GO" id="GO:0051920">
    <property type="term" value="F:peroxiredoxin activity"/>
    <property type="evidence" value="ECO:0007669"/>
    <property type="project" value="InterPro"/>
</dbReference>
<dbReference type="InterPro" id="IPR029032">
    <property type="entry name" value="AhpD-like"/>
</dbReference>
<organism evidence="2 3">
    <name type="scientific">Paenibacillus aquistagni</name>
    <dbReference type="NCBI Taxonomy" id="1852522"/>
    <lineage>
        <taxon>Bacteria</taxon>
        <taxon>Bacillati</taxon>
        <taxon>Bacillota</taxon>
        <taxon>Bacilli</taxon>
        <taxon>Bacillales</taxon>
        <taxon>Paenibacillaceae</taxon>
        <taxon>Paenibacillus</taxon>
    </lineage>
</organism>
<dbReference type="Gene3D" id="1.20.1290.10">
    <property type="entry name" value="AhpD-like"/>
    <property type="match status" value="1"/>
</dbReference>
<dbReference type="EMBL" id="FXAZ01000002">
    <property type="protein sequence ID" value="SMG38329.1"/>
    <property type="molecule type" value="Genomic_DNA"/>
</dbReference>
<dbReference type="Pfam" id="PF02627">
    <property type="entry name" value="CMD"/>
    <property type="match status" value="1"/>
</dbReference>
<evidence type="ECO:0000313" key="2">
    <source>
        <dbReference type="EMBL" id="SMG38329.1"/>
    </source>
</evidence>
<accession>A0A1X7KBB7</accession>
<dbReference type="AlphaFoldDB" id="A0A1X7KBB7"/>
<keyword evidence="3" id="KW-1185">Reference proteome</keyword>
<reference evidence="2 3" key="1">
    <citation type="submission" date="2017-04" db="EMBL/GenBank/DDBJ databases">
        <authorList>
            <person name="Afonso C.L."/>
            <person name="Miller P.J."/>
            <person name="Scott M.A."/>
            <person name="Spackman E."/>
            <person name="Goraichik I."/>
            <person name="Dimitrov K.M."/>
            <person name="Suarez D.L."/>
            <person name="Swayne D.E."/>
        </authorList>
    </citation>
    <scope>NUCLEOTIDE SEQUENCE [LARGE SCALE GENOMIC DNA]</scope>
    <source>
        <strain evidence="2 3">11</strain>
    </source>
</reference>
<dbReference type="InterPro" id="IPR004675">
    <property type="entry name" value="AhpD_core"/>
</dbReference>
<dbReference type="SUPFAM" id="SSF69118">
    <property type="entry name" value="AhpD-like"/>
    <property type="match status" value="1"/>
</dbReference>
<name>A0A1X7KBB7_9BACL</name>
<gene>
    <name evidence="2" type="ORF">SAMN06295960_2297</name>
</gene>
<keyword evidence="2" id="KW-0575">Peroxidase</keyword>
<dbReference type="InterPro" id="IPR003779">
    <property type="entry name" value="CMD-like"/>
</dbReference>
<dbReference type="PANTHER" id="PTHR35446">
    <property type="entry name" value="SI:CH211-175M2.5"/>
    <property type="match status" value="1"/>
</dbReference>
<feature type="domain" description="Carboxymuconolactone decarboxylase-like" evidence="1">
    <location>
        <begin position="12"/>
        <end position="93"/>
    </location>
</feature>
<proteinExistence type="predicted"/>
<dbReference type="PANTHER" id="PTHR35446:SF2">
    <property type="entry name" value="CARBOXYMUCONOLACTONE DECARBOXYLASE-LIKE DOMAIN-CONTAINING PROTEIN"/>
    <property type="match status" value="1"/>
</dbReference>
<evidence type="ECO:0000259" key="1">
    <source>
        <dbReference type="Pfam" id="PF02627"/>
    </source>
</evidence>
<dbReference type="STRING" id="1852522.SAMN06295960_2297"/>
<dbReference type="NCBIfam" id="TIGR00778">
    <property type="entry name" value="ahpD_dom"/>
    <property type="match status" value="1"/>
</dbReference>
<evidence type="ECO:0000313" key="3">
    <source>
        <dbReference type="Proteomes" id="UP000193834"/>
    </source>
</evidence>
<keyword evidence="2" id="KW-0560">Oxidoreductase</keyword>
<dbReference type="OrthoDB" id="9801997at2"/>
<dbReference type="Proteomes" id="UP000193834">
    <property type="component" value="Unassembled WGS sequence"/>
</dbReference>